<dbReference type="PANTHER" id="PTHR35218:SF9">
    <property type="entry name" value="ENDONUCLEASE_EXONUCLEASE_PHOSPHATASE DOMAIN-CONTAINING PROTEIN"/>
    <property type="match status" value="1"/>
</dbReference>
<comment type="caution">
    <text evidence="2">The sequence shown here is derived from an EMBL/GenBank/DDBJ whole genome shotgun (WGS) entry which is preliminary data.</text>
</comment>
<dbReference type="Gene3D" id="3.60.10.10">
    <property type="entry name" value="Endonuclease/exonuclease/phosphatase"/>
    <property type="match status" value="1"/>
</dbReference>
<gene>
    <name evidence="2" type="ORF">Gorai_009169</name>
</gene>
<feature type="region of interest" description="Disordered" evidence="1">
    <location>
        <begin position="1"/>
        <end position="79"/>
    </location>
</feature>
<sequence>MATARISVEKNECQTNSRGESEQTAQKRKEKGGEEGSISNSPLERKYHRTMRDGMGRFKSKRKRQRGPNGENMDDSPTRLVKRKLLDSVSPLKEVAVRELKQLLVANDPDIVFLCETKIHSNAFSRIRSTYRIDGCLAVCSEGRSGELPLMWREGVRVTVQNYSKYHIDASVSMEDGENLRFTGFYGQADPHLRQNAWDMLRRVKSRNNEKW</sequence>
<protein>
    <submittedName>
        <fullName evidence="2">Uncharacterized protein</fullName>
    </submittedName>
</protein>
<dbReference type="PANTHER" id="PTHR35218">
    <property type="entry name" value="RNASE H DOMAIN-CONTAINING PROTEIN"/>
    <property type="match status" value="1"/>
</dbReference>
<dbReference type="InterPro" id="IPR036691">
    <property type="entry name" value="Endo/exonu/phosph_ase_sf"/>
</dbReference>
<dbReference type="EMBL" id="JABEZZ010000008">
    <property type="protein sequence ID" value="MBA0592184.1"/>
    <property type="molecule type" value="Genomic_DNA"/>
</dbReference>
<dbReference type="SUPFAM" id="SSF56219">
    <property type="entry name" value="DNase I-like"/>
    <property type="match status" value="1"/>
</dbReference>
<evidence type="ECO:0000256" key="1">
    <source>
        <dbReference type="SAM" id="MobiDB-lite"/>
    </source>
</evidence>
<accession>A0A7J8PSB5</accession>
<feature type="compositionally biased region" description="Basic and acidic residues" evidence="1">
    <location>
        <begin position="19"/>
        <end position="34"/>
    </location>
</feature>
<evidence type="ECO:0000313" key="2">
    <source>
        <dbReference type="EMBL" id="MBA0592184.1"/>
    </source>
</evidence>
<proteinExistence type="predicted"/>
<evidence type="ECO:0000313" key="3">
    <source>
        <dbReference type="Proteomes" id="UP000593578"/>
    </source>
</evidence>
<reference evidence="2 3" key="1">
    <citation type="journal article" date="2019" name="Genome Biol. Evol.">
        <title>Insights into the evolution of the New World diploid cottons (Gossypium, subgenus Houzingenia) based on genome sequencing.</title>
        <authorList>
            <person name="Grover C.E."/>
            <person name="Arick M.A. 2nd"/>
            <person name="Thrash A."/>
            <person name="Conover J.L."/>
            <person name="Sanders W.S."/>
            <person name="Peterson D.G."/>
            <person name="Frelichowski J.E."/>
            <person name="Scheffler J.A."/>
            <person name="Scheffler B.E."/>
            <person name="Wendel J.F."/>
        </authorList>
    </citation>
    <scope>NUCLEOTIDE SEQUENCE [LARGE SCALE GENOMIC DNA]</scope>
    <source>
        <strain evidence="2">8</strain>
        <tissue evidence="2">Leaf</tissue>
    </source>
</reference>
<dbReference type="AlphaFoldDB" id="A0A7J8PSB5"/>
<feature type="non-terminal residue" evidence="2">
    <location>
        <position position="212"/>
    </location>
</feature>
<dbReference type="Proteomes" id="UP000593578">
    <property type="component" value="Unassembled WGS sequence"/>
</dbReference>
<organism evidence="2 3">
    <name type="scientific">Gossypium raimondii</name>
    <name type="common">Peruvian cotton</name>
    <name type="synonym">Gossypium klotzschianum subsp. raimondii</name>
    <dbReference type="NCBI Taxonomy" id="29730"/>
    <lineage>
        <taxon>Eukaryota</taxon>
        <taxon>Viridiplantae</taxon>
        <taxon>Streptophyta</taxon>
        <taxon>Embryophyta</taxon>
        <taxon>Tracheophyta</taxon>
        <taxon>Spermatophyta</taxon>
        <taxon>Magnoliopsida</taxon>
        <taxon>eudicotyledons</taxon>
        <taxon>Gunneridae</taxon>
        <taxon>Pentapetalae</taxon>
        <taxon>rosids</taxon>
        <taxon>malvids</taxon>
        <taxon>Malvales</taxon>
        <taxon>Malvaceae</taxon>
        <taxon>Malvoideae</taxon>
        <taxon>Gossypium</taxon>
    </lineage>
</organism>
<name>A0A7J8PSB5_GOSRA</name>